<protein>
    <submittedName>
        <fullName evidence="7">Lipopolysaccharide biosynthesis protein</fullName>
    </submittedName>
</protein>
<feature type="transmembrane region" description="Helical" evidence="6">
    <location>
        <begin position="80"/>
        <end position="100"/>
    </location>
</feature>
<feature type="transmembrane region" description="Helical" evidence="6">
    <location>
        <begin position="12"/>
        <end position="33"/>
    </location>
</feature>
<feature type="transmembrane region" description="Helical" evidence="6">
    <location>
        <begin position="248"/>
        <end position="273"/>
    </location>
</feature>
<evidence type="ECO:0000256" key="1">
    <source>
        <dbReference type="ARBA" id="ARBA00004651"/>
    </source>
</evidence>
<reference evidence="8" key="1">
    <citation type="journal article" date="2019" name="Int. J. Syst. Evol. Microbiol.">
        <title>The Global Catalogue of Microorganisms (GCM) 10K type strain sequencing project: providing services to taxonomists for standard genome sequencing and annotation.</title>
        <authorList>
            <consortium name="The Broad Institute Genomics Platform"/>
            <consortium name="The Broad Institute Genome Sequencing Center for Infectious Disease"/>
            <person name="Wu L."/>
            <person name="Ma J."/>
        </authorList>
    </citation>
    <scope>NUCLEOTIDE SEQUENCE [LARGE SCALE GENOMIC DNA]</scope>
    <source>
        <strain evidence="8">CCUG 42001</strain>
    </source>
</reference>
<evidence type="ECO:0000256" key="2">
    <source>
        <dbReference type="ARBA" id="ARBA00022475"/>
    </source>
</evidence>
<feature type="transmembrane region" description="Helical" evidence="6">
    <location>
        <begin position="173"/>
        <end position="191"/>
    </location>
</feature>
<keyword evidence="5 6" id="KW-0472">Membrane</keyword>
<keyword evidence="3 6" id="KW-0812">Transmembrane</keyword>
<evidence type="ECO:0000256" key="5">
    <source>
        <dbReference type="ARBA" id="ARBA00023136"/>
    </source>
</evidence>
<keyword evidence="8" id="KW-1185">Reference proteome</keyword>
<keyword evidence="2" id="KW-1003">Cell membrane</keyword>
<feature type="transmembrane region" description="Helical" evidence="6">
    <location>
        <begin position="412"/>
        <end position="430"/>
    </location>
</feature>
<gene>
    <name evidence="7" type="ORF">ACFP7A_04330</name>
</gene>
<dbReference type="PANTHER" id="PTHR30250">
    <property type="entry name" value="PST FAMILY PREDICTED COLANIC ACID TRANSPORTER"/>
    <property type="match status" value="1"/>
</dbReference>
<feature type="transmembrane region" description="Helical" evidence="6">
    <location>
        <begin position="323"/>
        <end position="348"/>
    </location>
</feature>
<dbReference type="RefSeq" id="WP_253052579.1">
    <property type="nucleotide sequence ID" value="NZ_JAMXWN010000002.1"/>
</dbReference>
<feature type="transmembrane region" description="Helical" evidence="6">
    <location>
        <begin position="145"/>
        <end position="167"/>
    </location>
</feature>
<comment type="caution">
    <text evidence="7">The sequence shown here is derived from an EMBL/GenBank/DDBJ whole genome shotgun (WGS) entry which is preliminary data.</text>
</comment>
<name>A0ABW1WFF7_9BACL</name>
<feature type="transmembrane region" description="Helical" evidence="6">
    <location>
        <begin position="112"/>
        <end position="133"/>
    </location>
</feature>
<accession>A0ABW1WFF7</accession>
<organism evidence="7 8">
    <name type="scientific">Sporolactobacillus kofuensis</name>
    <dbReference type="NCBI Taxonomy" id="269672"/>
    <lineage>
        <taxon>Bacteria</taxon>
        <taxon>Bacillati</taxon>
        <taxon>Bacillota</taxon>
        <taxon>Bacilli</taxon>
        <taxon>Bacillales</taxon>
        <taxon>Sporolactobacillaceae</taxon>
        <taxon>Sporolactobacillus</taxon>
    </lineage>
</organism>
<keyword evidence="4 6" id="KW-1133">Transmembrane helix</keyword>
<proteinExistence type="predicted"/>
<sequence>MNTLIKKLIGFSMGPVIGAMISFITIPVTTYFINPAEYGKASMFLLFQAMVGTFLFLGIDQAYTREYHPASDKTQLFQNALLLPLALAMIVLIATLLVPTLFSKVLFGSQHYILPTILFGIMTIFMVLERFLLLSIRMREKAFEYSLQTILVKLAVLLLTLFFIFFIRRDFLAVVYSAVLGQISGDLYLFWRYRNLLRMKDFHLDKTLLVALTKFGLPIVIATSLSSLLNGMDRLALRLWSDFDQIGIFSATLKIAAVLSVIQTSFTSFWIPTAYRWYSEGRSIDYFKKVSDSLLLMMSLIAAGIFLFKNSIIILLSEQYGQAQFLVGFLCLQPLIYTVSETTCLGIVFTKKSYLSIWVGLFALIPAVVLDILLVPPFGAAGAAIATAIAYIFFFIARTYFSGRYWQKIPVLKHYAVLLLLIVGAFVNLFPLSNMLLINICLIALILIVQQSTLRQLWLLWKKGVFTNNGGI</sequence>
<evidence type="ECO:0000313" key="8">
    <source>
        <dbReference type="Proteomes" id="UP001596267"/>
    </source>
</evidence>
<evidence type="ECO:0000256" key="3">
    <source>
        <dbReference type="ARBA" id="ARBA00022692"/>
    </source>
</evidence>
<feature type="transmembrane region" description="Helical" evidence="6">
    <location>
        <begin position="355"/>
        <end position="374"/>
    </location>
</feature>
<dbReference type="InterPro" id="IPR050833">
    <property type="entry name" value="Poly_Biosynth_Transport"/>
</dbReference>
<feature type="transmembrane region" description="Helical" evidence="6">
    <location>
        <begin position="380"/>
        <end position="400"/>
    </location>
</feature>
<dbReference type="Pfam" id="PF01943">
    <property type="entry name" value="Polysacc_synt"/>
    <property type="match status" value="1"/>
</dbReference>
<evidence type="ECO:0000313" key="7">
    <source>
        <dbReference type="EMBL" id="MFC6385820.1"/>
    </source>
</evidence>
<feature type="transmembrane region" description="Helical" evidence="6">
    <location>
        <begin position="294"/>
        <end position="317"/>
    </location>
</feature>
<dbReference type="PANTHER" id="PTHR30250:SF11">
    <property type="entry name" value="O-ANTIGEN TRANSPORTER-RELATED"/>
    <property type="match status" value="1"/>
</dbReference>
<dbReference type="EMBL" id="JBHSTQ010000003">
    <property type="protein sequence ID" value="MFC6385820.1"/>
    <property type="molecule type" value="Genomic_DNA"/>
</dbReference>
<dbReference type="Proteomes" id="UP001596267">
    <property type="component" value="Unassembled WGS sequence"/>
</dbReference>
<evidence type="ECO:0000256" key="4">
    <source>
        <dbReference type="ARBA" id="ARBA00022989"/>
    </source>
</evidence>
<evidence type="ECO:0000256" key="6">
    <source>
        <dbReference type="SAM" id="Phobius"/>
    </source>
</evidence>
<comment type="subcellular location">
    <subcellularLocation>
        <location evidence="1">Cell membrane</location>
        <topology evidence="1">Multi-pass membrane protein</topology>
    </subcellularLocation>
</comment>
<feature type="transmembrane region" description="Helical" evidence="6">
    <location>
        <begin position="207"/>
        <end position="228"/>
    </location>
</feature>
<dbReference type="InterPro" id="IPR002797">
    <property type="entry name" value="Polysacc_synth"/>
</dbReference>
<feature type="transmembrane region" description="Helical" evidence="6">
    <location>
        <begin position="39"/>
        <end position="59"/>
    </location>
</feature>